<dbReference type="PROSITE" id="PS50162">
    <property type="entry name" value="RECA_2"/>
    <property type="match status" value="1"/>
</dbReference>
<dbReference type="GO" id="GO:0006310">
    <property type="term" value="P:DNA recombination"/>
    <property type="evidence" value="ECO:0007669"/>
    <property type="project" value="UniProtKB-UniRule"/>
</dbReference>
<keyword evidence="13" id="KW-1185">Reference proteome</keyword>
<dbReference type="InterPro" id="IPR013632">
    <property type="entry name" value="Rad51_C"/>
</dbReference>
<evidence type="ECO:0000256" key="10">
    <source>
        <dbReference type="SAM" id="MobiDB-lite"/>
    </source>
</evidence>
<evidence type="ECO:0000256" key="6">
    <source>
        <dbReference type="ARBA" id="ARBA00023125"/>
    </source>
</evidence>
<dbReference type="InterPro" id="IPR027417">
    <property type="entry name" value="P-loop_NTPase"/>
</dbReference>
<evidence type="ECO:0000256" key="2">
    <source>
        <dbReference type="ARBA" id="ARBA00018143"/>
    </source>
</evidence>
<evidence type="ECO:0000256" key="7">
    <source>
        <dbReference type="ARBA" id="ARBA00023172"/>
    </source>
</evidence>
<proteinExistence type="inferred from homology"/>
<evidence type="ECO:0000256" key="4">
    <source>
        <dbReference type="ARBA" id="ARBA00022763"/>
    </source>
</evidence>
<dbReference type="GO" id="GO:0006281">
    <property type="term" value="P:DNA repair"/>
    <property type="evidence" value="ECO:0007669"/>
    <property type="project" value="UniProtKB-UniRule"/>
</dbReference>
<dbReference type="InterPro" id="IPR003593">
    <property type="entry name" value="AAA+_ATPase"/>
</dbReference>
<sequence>MITSGARSGYRSVGGGTAGTGANKPSESPALGDQNGRFRPRTGGFFAGAAGNHGVSDALTTGCQSIDDLLGGGFERGTVTQLYGPPAAGKTNVALSAAVNVAAGAGTAVYIDTEGLSPDRFRQLAAAVAGDSHSIEDVTSRLIVSEAHDFAAQEEAVRDAAEFAERAELIVLDSATGFYRLERTGDADAGDSLRRVAKQVTHLLSLARKHDLAVVITNQVFTDPDTDRATALGGHTLNHWTGAVLRLDRFRGGNRRATLEKHRAKPAGDTATFEITGDGVTSVER</sequence>
<dbReference type="AlphaFoldDB" id="A0A830EB52"/>
<dbReference type="GO" id="GO:0003684">
    <property type="term" value="F:damaged DNA binding"/>
    <property type="evidence" value="ECO:0007669"/>
    <property type="project" value="UniProtKB-UniRule"/>
</dbReference>
<gene>
    <name evidence="9" type="primary">radB</name>
    <name evidence="12" type="ORF">GCM10008995_18270</name>
</gene>
<evidence type="ECO:0000256" key="8">
    <source>
        <dbReference type="ARBA" id="ARBA00024641"/>
    </source>
</evidence>
<dbReference type="PRINTS" id="PR01874">
    <property type="entry name" value="DNAREPAIRADA"/>
</dbReference>
<dbReference type="InterPro" id="IPR011939">
    <property type="entry name" value="DNA_repair_and_recomb_RadB"/>
</dbReference>
<feature type="region of interest" description="Disordered" evidence="10">
    <location>
        <begin position="1"/>
        <end position="38"/>
    </location>
</feature>
<protein>
    <recommendedName>
        <fullName evidence="2 9">DNA repair and recombination protein RadB</fullName>
    </recommendedName>
</protein>
<dbReference type="SUPFAM" id="SSF52540">
    <property type="entry name" value="P-loop containing nucleoside triphosphate hydrolases"/>
    <property type="match status" value="1"/>
</dbReference>
<evidence type="ECO:0000256" key="1">
    <source>
        <dbReference type="ARBA" id="ARBA00006876"/>
    </source>
</evidence>
<keyword evidence="5 9" id="KW-0067">ATP-binding</keyword>
<dbReference type="PANTHER" id="PTHR22942">
    <property type="entry name" value="RECA/RAD51/RADA DNA STRAND-PAIRING FAMILY MEMBER"/>
    <property type="match status" value="1"/>
</dbReference>
<evidence type="ECO:0000256" key="3">
    <source>
        <dbReference type="ARBA" id="ARBA00022741"/>
    </source>
</evidence>
<evidence type="ECO:0000313" key="13">
    <source>
        <dbReference type="Proteomes" id="UP000653099"/>
    </source>
</evidence>
<feature type="domain" description="RecA family profile 1" evidence="11">
    <location>
        <begin position="55"/>
        <end position="220"/>
    </location>
</feature>
<dbReference type="GO" id="GO:0140664">
    <property type="term" value="F:ATP-dependent DNA damage sensor activity"/>
    <property type="evidence" value="ECO:0007669"/>
    <property type="project" value="InterPro"/>
</dbReference>
<comment type="function">
    <text evidence="8 9">Involved in DNA repair and in homologous recombination. May regulate the cleavage reactions of the branch-structured DNA. Has a very weak ATPase activity that is not stimulated by DNA. Binds DNA but does not promote DNA strands exchange.</text>
</comment>
<evidence type="ECO:0000256" key="5">
    <source>
        <dbReference type="ARBA" id="ARBA00022840"/>
    </source>
</evidence>
<keyword evidence="6 9" id="KW-0238">DNA-binding</keyword>
<dbReference type="InterPro" id="IPR020588">
    <property type="entry name" value="RecA_ATP-bd"/>
</dbReference>
<dbReference type="GO" id="GO:0005524">
    <property type="term" value="F:ATP binding"/>
    <property type="evidence" value="ECO:0007669"/>
    <property type="project" value="UniProtKB-UniRule"/>
</dbReference>
<dbReference type="HAMAP" id="MF_00350">
    <property type="entry name" value="RadB"/>
    <property type="match status" value="1"/>
</dbReference>
<dbReference type="Proteomes" id="UP000653099">
    <property type="component" value="Unassembled WGS sequence"/>
</dbReference>
<keyword evidence="7 9" id="KW-0233">DNA recombination</keyword>
<dbReference type="NCBIfam" id="NF006861">
    <property type="entry name" value="PRK09361.1-1"/>
    <property type="match status" value="1"/>
</dbReference>
<reference evidence="12" key="1">
    <citation type="journal article" date="2014" name="Int. J. Syst. Evol. Microbiol.">
        <title>Complete genome sequence of Corynebacterium casei LMG S-19264T (=DSM 44701T), isolated from a smear-ripened cheese.</title>
        <authorList>
            <consortium name="US DOE Joint Genome Institute (JGI-PGF)"/>
            <person name="Walter F."/>
            <person name="Albersmeier A."/>
            <person name="Kalinowski J."/>
            <person name="Ruckert C."/>
        </authorList>
    </citation>
    <scope>NUCLEOTIDE SEQUENCE</scope>
    <source>
        <strain evidence="12">JCM 14359</strain>
    </source>
</reference>
<evidence type="ECO:0000259" key="11">
    <source>
        <dbReference type="PROSITE" id="PS50162"/>
    </source>
</evidence>
<comment type="caution">
    <text evidence="12">The sequence shown here is derived from an EMBL/GenBank/DDBJ whole genome shotgun (WGS) entry which is preliminary data.</text>
</comment>
<dbReference type="EMBL" id="BMOC01000010">
    <property type="protein sequence ID" value="GGJ08761.1"/>
    <property type="molecule type" value="Genomic_DNA"/>
</dbReference>
<dbReference type="Pfam" id="PF08423">
    <property type="entry name" value="Rad51"/>
    <property type="match status" value="1"/>
</dbReference>
<dbReference type="PANTHER" id="PTHR22942:SF47">
    <property type="entry name" value="DNA REPAIR AND RECOMBINATION PROTEIN RADB"/>
    <property type="match status" value="1"/>
</dbReference>
<dbReference type="NCBIfam" id="TIGR02237">
    <property type="entry name" value="recomb_radB"/>
    <property type="match status" value="1"/>
</dbReference>
<organism evidence="12 13">
    <name type="scientific">Halobellus salinus</name>
    <dbReference type="NCBI Taxonomy" id="931585"/>
    <lineage>
        <taxon>Archaea</taxon>
        <taxon>Methanobacteriati</taxon>
        <taxon>Methanobacteriota</taxon>
        <taxon>Stenosarchaea group</taxon>
        <taxon>Halobacteria</taxon>
        <taxon>Halobacteriales</taxon>
        <taxon>Haloferacaceae</taxon>
        <taxon>Halobellus</taxon>
    </lineage>
</organism>
<keyword evidence="3 9" id="KW-0547">Nucleotide-binding</keyword>
<keyword evidence="4 9" id="KW-0227">DNA damage</keyword>
<comment type="similarity">
    <text evidence="1 9">Belongs to the eukaryotic RecA-like protein family. RadB subfamily.</text>
</comment>
<dbReference type="SMART" id="SM00382">
    <property type="entry name" value="AAA"/>
    <property type="match status" value="1"/>
</dbReference>
<evidence type="ECO:0000313" key="12">
    <source>
        <dbReference type="EMBL" id="GGJ08761.1"/>
    </source>
</evidence>
<accession>A0A830EB52</accession>
<reference evidence="12" key="2">
    <citation type="submission" date="2020-09" db="EMBL/GenBank/DDBJ databases">
        <authorList>
            <person name="Sun Q."/>
            <person name="Ohkuma M."/>
        </authorList>
    </citation>
    <scope>NUCLEOTIDE SEQUENCE</scope>
    <source>
        <strain evidence="12">JCM 14359</strain>
    </source>
</reference>
<evidence type="ECO:0000256" key="9">
    <source>
        <dbReference type="HAMAP-Rule" id="MF_00350"/>
    </source>
</evidence>
<dbReference type="Gene3D" id="3.40.50.300">
    <property type="entry name" value="P-loop containing nucleotide triphosphate hydrolases"/>
    <property type="match status" value="1"/>
</dbReference>
<name>A0A830EB52_9EURY</name>